<proteinExistence type="predicted"/>
<dbReference type="InterPro" id="IPR021527">
    <property type="entry name" value="DUF2795"/>
</dbReference>
<dbReference type="RefSeq" id="WP_196420037.1">
    <property type="nucleotide sequence ID" value="NZ_JADQTO010000036.1"/>
</dbReference>
<protein>
    <submittedName>
        <fullName evidence="2">Uncharacterized protein</fullName>
    </submittedName>
</protein>
<feature type="region of interest" description="Disordered" evidence="1">
    <location>
        <begin position="1"/>
        <end position="47"/>
    </location>
</feature>
<evidence type="ECO:0000313" key="3">
    <source>
        <dbReference type="Proteomes" id="UP000598146"/>
    </source>
</evidence>
<keyword evidence="3" id="KW-1185">Reference proteome</keyword>
<dbReference type="AlphaFoldDB" id="A0A931CHS4"/>
<feature type="compositionally biased region" description="Basic and acidic residues" evidence="1">
    <location>
        <begin position="1"/>
        <end position="20"/>
    </location>
</feature>
<name>A0A931CHS4_9ACTN</name>
<reference evidence="2" key="1">
    <citation type="submission" date="2020-11" db="EMBL/GenBank/DDBJ databases">
        <title>Isolation and identification of active actinomycetes.</title>
        <authorList>
            <person name="Sun X."/>
        </authorList>
    </citation>
    <scope>NUCLEOTIDE SEQUENCE</scope>
    <source>
        <strain evidence="2">NEAU-A11</strain>
    </source>
</reference>
<organism evidence="2 3">
    <name type="scientific">Actinoplanes aureus</name>
    <dbReference type="NCBI Taxonomy" id="2792083"/>
    <lineage>
        <taxon>Bacteria</taxon>
        <taxon>Bacillati</taxon>
        <taxon>Actinomycetota</taxon>
        <taxon>Actinomycetes</taxon>
        <taxon>Micromonosporales</taxon>
        <taxon>Micromonosporaceae</taxon>
        <taxon>Actinoplanes</taxon>
    </lineage>
</organism>
<gene>
    <name evidence="2" type="ORF">I4J89_43245</name>
</gene>
<comment type="caution">
    <text evidence="2">The sequence shown here is derived from an EMBL/GenBank/DDBJ whole genome shotgun (WGS) entry which is preliminary data.</text>
</comment>
<evidence type="ECO:0000313" key="2">
    <source>
        <dbReference type="EMBL" id="MBG0568262.1"/>
    </source>
</evidence>
<sequence length="132" mass="13883">MERGNTKHGPVLDEQMKSETRGTIQGTVGGRAEEWKMPEPAGEDQPEVTVAPGGAYGRGVPAGVGSPKGEAFSRFGTYIGLSALPGDRAALEQSARVLEAPDDVMRRLALLPEGTVYENVAQVWDASEGSTA</sequence>
<dbReference type="EMBL" id="JADQTO010000036">
    <property type="protein sequence ID" value="MBG0568262.1"/>
    <property type="molecule type" value="Genomic_DNA"/>
</dbReference>
<dbReference type="Pfam" id="PF11387">
    <property type="entry name" value="DUF2795"/>
    <property type="match status" value="1"/>
</dbReference>
<dbReference type="Proteomes" id="UP000598146">
    <property type="component" value="Unassembled WGS sequence"/>
</dbReference>
<accession>A0A931CHS4</accession>
<evidence type="ECO:0000256" key="1">
    <source>
        <dbReference type="SAM" id="MobiDB-lite"/>
    </source>
</evidence>